<evidence type="ECO:0000259" key="1">
    <source>
        <dbReference type="Pfam" id="PF13302"/>
    </source>
</evidence>
<keyword evidence="3" id="KW-1185">Reference proteome</keyword>
<dbReference type="RefSeq" id="WP_092961987.1">
    <property type="nucleotide sequence ID" value="NZ_FOSQ01000010.1"/>
</dbReference>
<dbReference type="GO" id="GO:0016747">
    <property type="term" value="F:acyltransferase activity, transferring groups other than amino-acyl groups"/>
    <property type="evidence" value="ECO:0007669"/>
    <property type="project" value="InterPro"/>
</dbReference>
<organism evidence="2 3">
    <name type="scientific">Falsiroseomonas stagni DSM 19981</name>
    <dbReference type="NCBI Taxonomy" id="1123062"/>
    <lineage>
        <taxon>Bacteria</taxon>
        <taxon>Pseudomonadati</taxon>
        <taxon>Pseudomonadota</taxon>
        <taxon>Alphaproteobacteria</taxon>
        <taxon>Acetobacterales</taxon>
        <taxon>Roseomonadaceae</taxon>
        <taxon>Falsiroseomonas</taxon>
    </lineage>
</organism>
<protein>
    <submittedName>
        <fullName evidence="2">Predicted acetyltransferase</fullName>
    </submittedName>
</protein>
<dbReference type="STRING" id="1123062.SAMN02745775_11091"/>
<reference evidence="2 3" key="1">
    <citation type="submission" date="2016-10" db="EMBL/GenBank/DDBJ databases">
        <authorList>
            <person name="de Groot N.N."/>
        </authorList>
    </citation>
    <scope>NUCLEOTIDE SEQUENCE [LARGE SCALE GENOMIC DNA]</scope>
    <source>
        <strain evidence="2 3">DSM 19981</strain>
    </source>
</reference>
<feature type="domain" description="N-acetyltransferase" evidence="1">
    <location>
        <begin position="84"/>
        <end position="160"/>
    </location>
</feature>
<dbReference type="Pfam" id="PF13302">
    <property type="entry name" value="Acetyltransf_3"/>
    <property type="match status" value="1"/>
</dbReference>
<dbReference type="OrthoDB" id="5293267at2"/>
<evidence type="ECO:0000313" key="2">
    <source>
        <dbReference type="EMBL" id="SFK90700.1"/>
    </source>
</evidence>
<dbReference type="InterPro" id="IPR000182">
    <property type="entry name" value="GNAT_dom"/>
</dbReference>
<evidence type="ECO:0000313" key="3">
    <source>
        <dbReference type="Proteomes" id="UP000199473"/>
    </source>
</evidence>
<dbReference type="Proteomes" id="UP000199473">
    <property type="component" value="Unassembled WGS sequence"/>
</dbReference>
<dbReference type="InterPro" id="IPR016181">
    <property type="entry name" value="Acyl_CoA_acyltransferase"/>
</dbReference>
<keyword evidence="2" id="KW-0808">Transferase</keyword>
<proteinExistence type="predicted"/>
<dbReference type="EMBL" id="FOSQ01000010">
    <property type="protein sequence ID" value="SFK90700.1"/>
    <property type="molecule type" value="Genomic_DNA"/>
</dbReference>
<name>A0A1I4DD46_9PROT</name>
<dbReference type="Gene3D" id="3.40.630.30">
    <property type="match status" value="1"/>
</dbReference>
<dbReference type="AlphaFoldDB" id="A0A1I4DD46"/>
<sequence length="185" mass="19847">MVELRIPDADLLPDYESALNRGWSPTPVAPEVTRQRHLAAIAQDRAAFLASLDDRAARGAPVILPDGSTVPRLPGFSRWVWHGGFCGVVNMRWQPGTADLPAHVLGHVGYGIVPWRRREGIATSALGLLLAAIAPIGLPFVELTTDPANDASIRVITANGGVLVERFTKVAAHGGGEALRWRITL</sequence>
<gene>
    <name evidence="2" type="ORF">SAMN02745775_11091</name>
</gene>
<accession>A0A1I4DD46</accession>
<dbReference type="SUPFAM" id="SSF55729">
    <property type="entry name" value="Acyl-CoA N-acyltransferases (Nat)"/>
    <property type="match status" value="1"/>
</dbReference>